<evidence type="ECO:0000256" key="8">
    <source>
        <dbReference type="ARBA" id="ARBA00023315"/>
    </source>
</evidence>
<evidence type="ECO:0000256" key="6">
    <source>
        <dbReference type="ARBA" id="ARBA00022723"/>
    </source>
</evidence>
<dbReference type="EC" id="2.3.1.234" evidence="2"/>
<evidence type="ECO:0000313" key="14">
    <source>
        <dbReference type="Proteomes" id="UP000464675"/>
    </source>
</evidence>
<evidence type="ECO:0000259" key="11">
    <source>
        <dbReference type="Pfam" id="PF00814"/>
    </source>
</evidence>
<dbReference type="OrthoDB" id="9809995at2"/>
<dbReference type="InterPro" id="IPR022496">
    <property type="entry name" value="T6A_TsaB"/>
</dbReference>
<dbReference type="InterPro" id="IPR017861">
    <property type="entry name" value="KAE1/TsaD"/>
</dbReference>
<evidence type="ECO:0000256" key="7">
    <source>
        <dbReference type="ARBA" id="ARBA00023004"/>
    </source>
</evidence>
<evidence type="ECO:0000313" key="15">
    <source>
        <dbReference type="Proteomes" id="UP000563601"/>
    </source>
</evidence>
<dbReference type="RefSeq" id="WP_161858787.1">
    <property type="nucleotide sequence ID" value="NZ_CP047491.1"/>
</dbReference>
<dbReference type="Pfam" id="PF00814">
    <property type="entry name" value="TsaD"/>
    <property type="match status" value="1"/>
</dbReference>
<dbReference type="Gene3D" id="3.30.420.40">
    <property type="match status" value="2"/>
</dbReference>
<dbReference type="NCBIfam" id="TIGR03725">
    <property type="entry name" value="T6A_YeaZ"/>
    <property type="match status" value="1"/>
</dbReference>
<evidence type="ECO:0000256" key="9">
    <source>
        <dbReference type="ARBA" id="ARBA00032446"/>
    </source>
</evidence>
<evidence type="ECO:0000256" key="3">
    <source>
        <dbReference type="ARBA" id="ARBA00019012"/>
    </source>
</evidence>
<dbReference type="AlphaFoldDB" id="A0A6P1TD34"/>
<dbReference type="PANTHER" id="PTHR11735">
    <property type="entry name" value="TRNA N6-ADENOSINE THREONYLCARBAMOYLTRANSFERASE"/>
    <property type="match status" value="1"/>
</dbReference>
<sequence>MKLLAVDTTSGACSVALYQESHHNGRKDCQVIEQFVRAERDHTRRLLPMVESVLAQAQCSLAEVDALAVSQGPGSFTGLRIAISCVQGLAFAIDKPVVPVSSLAAMACGAVRTNPDWTDAPILPALDARMQEVYWGLYSSERPGQALLPDAVAGPEQVISALEEGGFLPAEGGECPFYAAGPGWQYPQLAALAPRSIWTEAAIHAQDIAVLAADRWNNGEFLAAQDLEPAYLRNEVTWKKRERIRNR</sequence>
<dbReference type="GO" id="GO:0046872">
    <property type="term" value="F:metal ion binding"/>
    <property type="evidence" value="ECO:0007669"/>
    <property type="project" value="UniProtKB-KW"/>
</dbReference>
<proteinExistence type="inferred from homology"/>
<reference evidence="12 15" key="2">
    <citation type="submission" date="2020-08" db="EMBL/GenBank/DDBJ databases">
        <title>Genomic Encyclopedia of Type Strains, Phase IV (KMG-IV): sequencing the most valuable type-strain genomes for metagenomic binning, comparative biology and taxonomic classification.</title>
        <authorList>
            <person name="Goeker M."/>
        </authorList>
    </citation>
    <scope>NUCLEOTIDE SEQUENCE [LARGE SCALE GENOMIC DNA]</scope>
    <source>
        <strain evidence="12 15">DSM 11525</strain>
    </source>
</reference>
<dbReference type="GO" id="GO:0061711">
    <property type="term" value="F:tRNA N(6)-L-threonylcarbamoyladenine synthase activity"/>
    <property type="evidence" value="ECO:0007669"/>
    <property type="project" value="UniProtKB-EC"/>
</dbReference>
<dbReference type="EMBL" id="CP047491">
    <property type="protein sequence ID" value="QHQ39470.1"/>
    <property type="molecule type" value="Genomic_DNA"/>
</dbReference>
<feature type="domain" description="Gcp-like" evidence="11">
    <location>
        <begin position="38"/>
        <end position="159"/>
    </location>
</feature>
<keyword evidence="4" id="KW-0808">Transferase</keyword>
<dbReference type="GO" id="GO:0005829">
    <property type="term" value="C:cytosol"/>
    <property type="evidence" value="ECO:0007669"/>
    <property type="project" value="TreeGrafter"/>
</dbReference>
<keyword evidence="7" id="KW-0408">Iron</keyword>
<evidence type="ECO:0000256" key="4">
    <source>
        <dbReference type="ARBA" id="ARBA00022679"/>
    </source>
</evidence>
<dbReference type="Proteomes" id="UP000563601">
    <property type="component" value="Unassembled WGS sequence"/>
</dbReference>
<keyword evidence="14" id="KW-1185">Reference proteome</keyword>
<protein>
    <recommendedName>
        <fullName evidence="3">tRNA threonylcarbamoyladenosine biosynthesis protein TsaB</fullName>
        <ecNumber evidence="2">2.3.1.234</ecNumber>
    </recommendedName>
    <alternativeName>
        <fullName evidence="9">t(6)A37 threonylcarbamoyladenosine biosynthesis protein TsaB</fullName>
    </alternativeName>
</protein>
<dbReference type="CDD" id="cd24032">
    <property type="entry name" value="ASKHA_NBD_TsaB"/>
    <property type="match status" value="1"/>
</dbReference>
<evidence type="ECO:0000256" key="5">
    <source>
        <dbReference type="ARBA" id="ARBA00022694"/>
    </source>
</evidence>
<dbReference type="PANTHER" id="PTHR11735:SF11">
    <property type="entry name" value="TRNA THREONYLCARBAMOYLADENOSINE BIOSYNTHESIS PROTEIN TSAB"/>
    <property type="match status" value="1"/>
</dbReference>
<keyword evidence="8" id="KW-0012">Acyltransferase</keyword>
<evidence type="ECO:0000313" key="12">
    <source>
        <dbReference type="EMBL" id="MBB5210004.1"/>
    </source>
</evidence>
<comment type="similarity">
    <text evidence="1">Belongs to the KAE1 / TsaD family. TsaB subfamily.</text>
</comment>
<evidence type="ECO:0000313" key="13">
    <source>
        <dbReference type="EMBL" id="QHQ39470.1"/>
    </source>
</evidence>
<evidence type="ECO:0000256" key="1">
    <source>
        <dbReference type="ARBA" id="ARBA00010493"/>
    </source>
</evidence>
<keyword evidence="6" id="KW-0479">Metal-binding</keyword>
<dbReference type="Proteomes" id="UP000464675">
    <property type="component" value="Chromosome"/>
</dbReference>
<gene>
    <name evidence="13" type="primary">tsaB</name>
    <name evidence="13" type="ORF">GTQ55_11075</name>
    <name evidence="12" type="ORF">HNQ53_000192</name>
</gene>
<dbReference type="PRINTS" id="PR00789">
    <property type="entry name" value="OSIALOPTASE"/>
</dbReference>
<comment type="catalytic activity">
    <reaction evidence="10">
        <text>L-threonylcarbamoyladenylate + adenosine(37) in tRNA = N(6)-L-threonylcarbamoyladenosine(37) in tRNA + AMP + H(+)</text>
        <dbReference type="Rhea" id="RHEA:37059"/>
        <dbReference type="Rhea" id="RHEA-COMP:10162"/>
        <dbReference type="Rhea" id="RHEA-COMP:10163"/>
        <dbReference type="ChEBI" id="CHEBI:15378"/>
        <dbReference type="ChEBI" id="CHEBI:73682"/>
        <dbReference type="ChEBI" id="CHEBI:74411"/>
        <dbReference type="ChEBI" id="CHEBI:74418"/>
        <dbReference type="ChEBI" id="CHEBI:456215"/>
        <dbReference type="EC" id="2.3.1.234"/>
    </reaction>
</comment>
<evidence type="ECO:0000256" key="10">
    <source>
        <dbReference type="ARBA" id="ARBA00048117"/>
    </source>
</evidence>
<reference evidence="13 14" key="1">
    <citation type="submission" date="2020-01" db="EMBL/GenBank/DDBJ databases">
        <title>The possibility of degradation of plastic by Microbulbifer hydrolyticus IRE-31.</title>
        <authorList>
            <person name="Liu L."/>
        </authorList>
    </citation>
    <scope>NUCLEOTIDE SEQUENCE [LARGE SCALE GENOMIC DNA]</scope>
    <source>
        <strain evidence="13 14">IRE-31</strain>
    </source>
</reference>
<keyword evidence="5" id="KW-0819">tRNA processing</keyword>
<dbReference type="EMBL" id="JACHHR010000001">
    <property type="protein sequence ID" value="MBB5210004.1"/>
    <property type="molecule type" value="Genomic_DNA"/>
</dbReference>
<dbReference type="GO" id="GO:0002949">
    <property type="term" value="P:tRNA threonylcarbamoyladenosine modification"/>
    <property type="evidence" value="ECO:0007669"/>
    <property type="project" value="InterPro"/>
</dbReference>
<organism evidence="12 15">
    <name type="scientific">Microbulbifer hydrolyticus</name>
    <dbReference type="NCBI Taxonomy" id="48074"/>
    <lineage>
        <taxon>Bacteria</taxon>
        <taxon>Pseudomonadati</taxon>
        <taxon>Pseudomonadota</taxon>
        <taxon>Gammaproteobacteria</taxon>
        <taxon>Cellvibrionales</taxon>
        <taxon>Microbulbiferaceae</taxon>
        <taxon>Microbulbifer</taxon>
    </lineage>
</organism>
<accession>A0A6P1TD34</accession>
<dbReference type="InterPro" id="IPR000905">
    <property type="entry name" value="Gcp-like_dom"/>
</dbReference>
<name>A0A6P1TD34_9GAMM</name>
<dbReference type="InterPro" id="IPR043129">
    <property type="entry name" value="ATPase_NBD"/>
</dbReference>
<evidence type="ECO:0000256" key="2">
    <source>
        <dbReference type="ARBA" id="ARBA00012156"/>
    </source>
</evidence>
<dbReference type="SUPFAM" id="SSF53067">
    <property type="entry name" value="Actin-like ATPase domain"/>
    <property type="match status" value="2"/>
</dbReference>